<sequence>MTAQIHSLYTETTPLIGGSYKITYYRNAKGACRKKDASEAIVHYYSLDGVLVHCEYIKLGDDAEH</sequence>
<organism evidence="1 2">
    <name type="scientific">Candidatus Coproplasma stercoripullorum</name>
    <dbReference type="NCBI Taxonomy" id="2840751"/>
    <lineage>
        <taxon>Bacteria</taxon>
        <taxon>Bacillati</taxon>
        <taxon>Bacillota</taxon>
        <taxon>Clostridia</taxon>
        <taxon>Eubacteriales</taxon>
        <taxon>Candidatus Coproplasma</taxon>
    </lineage>
</organism>
<evidence type="ECO:0000313" key="2">
    <source>
        <dbReference type="Proteomes" id="UP000824179"/>
    </source>
</evidence>
<proteinExistence type="predicted"/>
<comment type="caution">
    <text evidence="1">The sequence shown here is derived from an EMBL/GenBank/DDBJ whole genome shotgun (WGS) entry which is preliminary data.</text>
</comment>
<protein>
    <submittedName>
        <fullName evidence="1">Uncharacterized protein</fullName>
    </submittedName>
</protein>
<name>A0A9D1AGS7_9FIRM</name>
<evidence type="ECO:0000313" key="1">
    <source>
        <dbReference type="EMBL" id="HIR39912.1"/>
    </source>
</evidence>
<dbReference type="AlphaFoldDB" id="A0A9D1AGS7"/>
<dbReference type="Proteomes" id="UP000824179">
    <property type="component" value="Unassembled WGS sequence"/>
</dbReference>
<dbReference type="EMBL" id="DVHB01000103">
    <property type="protein sequence ID" value="HIR39912.1"/>
    <property type="molecule type" value="Genomic_DNA"/>
</dbReference>
<accession>A0A9D1AGS7</accession>
<reference evidence="1" key="2">
    <citation type="journal article" date="2021" name="PeerJ">
        <title>Extensive microbial diversity within the chicken gut microbiome revealed by metagenomics and culture.</title>
        <authorList>
            <person name="Gilroy R."/>
            <person name="Ravi A."/>
            <person name="Getino M."/>
            <person name="Pursley I."/>
            <person name="Horton D.L."/>
            <person name="Alikhan N.F."/>
            <person name="Baker D."/>
            <person name="Gharbi K."/>
            <person name="Hall N."/>
            <person name="Watson M."/>
            <person name="Adriaenssens E.M."/>
            <person name="Foster-Nyarko E."/>
            <person name="Jarju S."/>
            <person name="Secka A."/>
            <person name="Antonio M."/>
            <person name="Oren A."/>
            <person name="Chaudhuri R.R."/>
            <person name="La Ragione R."/>
            <person name="Hildebrand F."/>
            <person name="Pallen M.J."/>
        </authorList>
    </citation>
    <scope>NUCLEOTIDE SEQUENCE</scope>
    <source>
        <strain evidence="1">ChiW25-3613</strain>
    </source>
</reference>
<gene>
    <name evidence="1" type="ORF">IAB90_05975</name>
</gene>
<reference evidence="1" key="1">
    <citation type="submission" date="2020-10" db="EMBL/GenBank/DDBJ databases">
        <authorList>
            <person name="Gilroy R."/>
        </authorList>
    </citation>
    <scope>NUCLEOTIDE SEQUENCE</scope>
    <source>
        <strain evidence="1">ChiW25-3613</strain>
    </source>
</reference>